<dbReference type="Proteomes" id="UP000053801">
    <property type="component" value="Chromosome"/>
</dbReference>
<protein>
    <submittedName>
        <fullName evidence="1">Uncharacterized protein</fullName>
    </submittedName>
</protein>
<gene>
    <name evidence="1" type="ORF">P029_04430</name>
</gene>
<dbReference type="EMBL" id="CP015376">
    <property type="protein sequence ID" value="ANC34557.1"/>
    <property type="molecule type" value="Genomic_DNA"/>
</dbReference>
<reference evidence="1 2" key="1">
    <citation type="journal article" date="2013" name="Pathogens">
        <title>An Emerging Tick-Borne Disease of Humans Is Caused by a Subset of Strains with Conserved Genome Structure.</title>
        <authorList>
            <person name="Barbet A.F."/>
            <person name="Al-Khedery B."/>
            <person name="Stuen S."/>
            <person name="Granquist E.G."/>
            <person name="Felsheim R.F."/>
            <person name="Munderloh U.G."/>
        </authorList>
    </citation>
    <scope>NUCLEOTIDE SEQUENCE [LARGE SCALE GENOMIC DNA]</scope>
    <source>
        <strain evidence="1 2">Norway variant2</strain>
    </source>
</reference>
<evidence type="ECO:0000313" key="2">
    <source>
        <dbReference type="Proteomes" id="UP000053801"/>
    </source>
</evidence>
<proteinExistence type="predicted"/>
<evidence type="ECO:0000313" key="1">
    <source>
        <dbReference type="EMBL" id="ANC34557.1"/>
    </source>
</evidence>
<sequence>MIPRNIVPVALQFGDSAWHSISTENFSIKKVPVPGAYLVYVPCCLARDDIAPHCLSGYC</sequence>
<dbReference type="AlphaFoldDB" id="A0A168HGU9"/>
<reference evidence="1 2" key="2">
    <citation type="journal article" date="2014" name="Pathogens">
        <title>Comparative Genomics Identifies a Potential Marker of Human-Virulent Anaplasma phagocytophilum.</title>
        <authorList>
            <person name="Al-Khedery B."/>
            <person name="Barbet A.F."/>
        </authorList>
    </citation>
    <scope>NUCLEOTIDE SEQUENCE [LARGE SCALE GENOMIC DNA]</scope>
    <source>
        <strain evidence="1 2">Norway variant2</strain>
    </source>
</reference>
<accession>A0A168HGU9</accession>
<name>A0A168HGU9_ANAPH</name>
<organism evidence="1 2">
    <name type="scientific">Anaplasma phagocytophilum str. Norway variant2</name>
    <dbReference type="NCBI Taxonomy" id="1392507"/>
    <lineage>
        <taxon>Bacteria</taxon>
        <taxon>Pseudomonadati</taxon>
        <taxon>Pseudomonadota</taxon>
        <taxon>Alphaproteobacteria</taxon>
        <taxon>Rickettsiales</taxon>
        <taxon>Anaplasmataceae</taxon>
        <taxon>Anaplasma</taxon>
        <taxon>phagocytophilum group</taxon>
    </lineage>
</organism>